<comment type="caution">
    <text evidence="3">The sequence shown here is derived from an EMBL/GenBank/DDBJ whole genome shotgun (WGS) entry which is preliminary data.</text>
</comment>
<dbReference type="Pfam" id="PF07007">
    <property type="entry name" value="LprI"/>
    <property type="match status" value="1"/>
</dbReference>
<dbReference type="PANTHER" id="PTHR39176:SF1">
    <property type="entry name" value="PERIPLASMIC PROTEIN"/>
    <property type="match status" value="1"/>
</dbReference>
<dbReference type="Gene3D" id="1.20.1270.180">
    <property type="match status" value="1"/>
</dbReference>
<dbReference type="Proteomes" id="UP000253420">
    <property type="component" value="Unassembled WGS sequence"/>
</dbReference>
<protein>
    <submittedName>
        <fullName evidence="3">DUF1311 domain-containing protein</fullName>
    </submittedName>
</protein>
<keyword evidence="1" id="KW-0732">Signal</keyword>
<keyword evidence="4" id="KW-1185">Reference proteome</keyword>
<reference evidence="3 4" key="1">
    <citation type="submission" date="2018-07" db="EMBL/GenBank/DDBJ databases">
        <title>The draft genome of Phyllobacterium salinisoli.</title>
        <authorList>
            <person name="Liu L."/>
            <person name="Li L."/>
            <person name="Zhang X."/>
            <person name="Liang L."/>
        </authorList>
    </citation>
    <scope>NUCLEOTIDE SEQUENCE [LARGE SCALE GENOMIC DNA]</scope>
    <source>
        <strain evidence="3 4">LLAN61</strain>
    </source>
</reference>
<evidence type="ECO:0000256" key="1">
    <source>
        <dbReference type="SAM" id="SignalP"/>
    </source>
</evidence>
<dbReference type="OrthoDB" id="7340239at2"/>
<dbReference type="PANTHER" id="PTHR39176">
    <property type="entry name" value="PERIPLASMIC PROTEIN-RELATED"/>
    <property type="match status" value="1"/>
</dbReference>
<organism evidence="3 4">
    <name type="scientific">Phyllobacterium salinisoli</name>
    <dbReference type="NCBI Taxonomy" id="1899321"/>
    <lineage>
        <taxon>Bacteria</taxon>
        <taxon>Pseudomonadati</taxon>
        <taxon>Pseudomonadota</taxon>
        <taxon>Alphaproteobacteria</taxon>
        <taxon>Hyphomicrobiales</taxon>
        <taxon>Phyllobacteriaceae</taxon>
        <taxon>Phyllobacterium</taxon>
    </lineage>
</organism>
<proteinExistence type="predicted"/>
<feature type="domain" description="Lysozyme inhibitor LprI-like N-terminal" evidence="2">
    <location>
        <begin position="27"/>
        <end position="130"/>
    </location>
</feature>
<sequence>MMRNATVAGLLFLGVMPALAETNNFDCNNALTQAEMDSCASQAYEAADAELNKVYKQVVAAMQAKDKAGPQANGDSGSALEALRQAQRAWISYRDRQCELAGLEARGGTMEPMLVSSCLARLTRSRTKQLKQILLSSER</sequence>
<dbReference type="RefSeq" id="WP_114442191.1">
    <property type="nucleotide sequence ID" value="NZ_QOZG01000009.1"/>
</dbReference>
<feature type="chain" id="PRO_5016836787" evidence="1">
    <location>
        <begin position="21"/>
        <end position="139"/>
    </location>
</feature>
<evidence type="ECO:0000313" key="3">
    <source>
        <dbReference type="EMBL" id="RCS22196.1"/>
    </source>
</evidence>
<dbReference type="InterPro" id="IPR009739">
    <property type="entry name" value="LprI-like_N"/>
</dbReference>
<gene>
    <name evidence="3" type="ORF">DUT91_19600</name>
</gene>
<evidence type="ECO:0000259" key="2">
    <source>
        <dbReference type="Pfam" id="PF07007"/>
    </source>
</evidence>
<name>A0A368JYH0_9HYPH</name>
<dbReference type="AlphaFoldDB" id="A0A368JYH0"/>
<dbReference type="EMBL" id="QOZG01000009">
    <property type="protein sequence ID" value="RCS22196.1"/>
    <property type="molecule type" value="Genomic_DNA"/>
</dbReference>
<evidence type="ECO:0000313" key="4">
    <source>
        <dbReference type="Proteomes" id="UP000253420"/>
    </source>
</evidence>
<accession>A0A368JYH0</accession>
<feature type="signal peptide" evidence="1">
    <location>
        <begin position="1"/>
        <end position="20"/>
    </location>
</feature>